<evidence type="ECO:0000313" key="1">
    <source>
        <dbReference type="EMBL" id="WIM87672.1"/>
    </source>
</evidence>
<dbReference type="Proteomes" id="UP001236585">
    <property type="component" value="Chromosome"/>
</dbReference>
<reference evidence="1 2" key="1">
    <citation type="journal article" date="2023" name="Microbiol. Resour. Announc.">
        <title>Complete Genome Sequence of Mycobacterium wuenschmanii, a novel Nontuberculous Mycobacterium Isolated from a captive population of Amazon Milk Frogs.</title>
        <authorList>
            <person name="Hicks J."/>
            <person name="Zeineldin M."/>
            <person name="Ward H."/>
            <person name="Wuenschmann A."/>
            <person name="Camp P."/>
            <person name="Farrell D."/>
            <person name="Lehman K."/>
            <person name="Thacker T."/>
            <person name="Cuthbert E."/>
        </authorList>
    </citation>
    <scope>NUCLEOTIDE SEQUENCE [LARGE SCALE GENOMIC DNA]</scope>
    <source>
        <strain evidence="1 2">Wuenschmanii</strain>
    </source>
</reference>
<gene>
    <name evidence="1" type="ORF">PT015_23030</name>
</gene>
<sequence length="268" mass="27793">MIHLSYDSSGEPDLTAAAFGDQPGRWPLPIASTPRQRWLRAVAAAGQGRYGSAYADLAVLTRDAPSGPPASLAHSARASFLRQLGWHGLARGWDGRALAAASGDPEATGDALTGLAADALGVGRLALSATLLARADEFVAAGPPRLAVRRAWVTAELAMVGGRGEVAVRNAEQAVELTANTLDGAARHRAKSQVVLAAALCSAGALDRARGVAEAALELTEELGLVPLRWALACLLVDLADTGARAADLRAVRDDCAARVVRWGGTWR</sequence>
<dbReference type="EMBL" id="CP126981">
    <property type="protein sequence ID" value="WIM87672.1"/>
    <property type="molecule type" value="Genomic_DNA"/>
</dbReference>
<keyword evidence="2" id="KW-1185">Reference proteome</keyword>
<organism evidence="1 2">
    <name type="scientific">Candidatus Mycobacterium wuenschmannii</name>
    <dbReference type="NCBI Taxonomy" id="3027808"/>
    <lineage>
        <taxon>Bacteria</taxon>
        <taxon>Bacillati</taxon>
        <taxon>Actinomycetota</taxon>
        <taxon>Actinomycetes</taxon>
        <taxon>Mycobacteriales</taxon>
        <taxon>Mycobacteriaceae</taxon>
        <taxon>Mycobacterium</taxon>
    </lineage>
</organism>
<evidence type="ECO:0000313" key="2">
    <source>
        <dbReference type="Proteomes" id="UP001236585"/>
    </source>
</evidence>
<protein>
    <submittedName>
        <fullName evidence="1">Uncharacterized protein</fullName>
    </submittedName>
</protein>
<accession>A0ABY8VY84</accession>
<name>A0ABY8VY84_9MYCO</name>
<proteinExistence type="predicted"/>